<keyword evidence="3 4" id="KW-0378">Hydrolase</keyword>
<dbReference type="InterPro" id="IPR050654">
    <property type="entry name" value="AChE-related_enzymes"/>
</dbReference>
<dbReference type="PROSITE" id="PS00122">
    <property type="entry name" value="CARBOXYLESTERASE_B_1"/>
    <property type="match status" value="1"/>
</dbReference>
<gene>
    <name evidence="6" type="ORF">EB796_007290</name>
</gene>
<proteinExistence type="inferred from homology"/>
<comment type="caution">
    <text evidence="6">The sequence shown here is derived from an EMBL/GenBank/DDBJ whole genome shotgun (WGS) entry which is preliminary data.</text>
</comment>
<evidence type="ECO:0000313" key="7">
    <source>
        <dbReference type="Proteomes" id="UP000593567"/>
    </source>
</evidence>
<evidence type="ECO:0000256" key="3">
    <source>
        <dbReference type="ARBA" id="ARBA00022801"/>
    </source>
</evidence>
<organism evidence="6 7">
    <name type="scientific">Bugula neritina</name>
    <name type="common">Brown bryozoan</name>
    <name type="synonym">Sertularia neritina</name>
    <dbReference type="NCBI Taxonomy" id="10212"/>
    <lineage>
        <taxon>Eukaryota</taxon>
        <taxon>Metazoa</taxon>
        <taxon>Spiralia</taxon>
        <taxon>Lophotrochozoa</taxon>
        <taxon>Bryozoa</taxon>
        <taxon>Gymnolaemata</taxon>
        <taxon>Cheilostomatida</taxon>
        <taxon>Flustrina</taxon>
        <taxon>Buguloidea</taxon>
        <taxon>Bugulidae</taxon>
        <taxon>Bugula</taxon>
    </lineage>
</organism>
<dbReference type="InterPro" id="IPR029058">
    <property type="entry name" value="AB_hydrolase_fold"/>
</dbReference>
<dbReference type="SUPFAM" id="SSF53474">
    <property type="entry name" value="alpha/beta-Hydrolases"/>
    <property type="match status" value="1"/>
</dbReference>
<feature type="chain" id="PRO_5029931798" description="Carboxylic ester hydrolase" evidence="4">
    <location>
        <begin position="21"/>
        <end position="629"/>
    </location>
</feature>
<dbReference type="OrthoDB" id="408631at2759"/>
<feature type="domain" description="Carboxylesterase type B" evidence="5">
    <location>
        <begin position="22"/>
        <end position="562"/>
    </location>
</feature>
<dbReference type="EC" id="3.1.1.-" evidence="4"/>
<evidence type="ECO:0000256" key="2">
    <source>
        <dbReference type="ARBA" id="ARBA00022487"/>
    </source>
</evidence>
<dbReference type="GO" id="GO:0003990">
    <property type="term" value="F:acetylcholinesterase activity"/>
    <property type="evidence" value="ECO:0007669"/>
    <property type="project" value="TreeGrafter"/>
</dbReference>
<dbReference type="Proteomes" id="UP000593567">
    <property type="component" value="Unassembled WGS sequence"/>
</dbReference>
<dbReference type="AlphaFoldDB" id="A0A7J7K6Z6"/>
<feature type="signal peptide" evidence="4">
    <location>
        <begin position="1"/>
        <end position="20"/>
    </location>
</feature>
<evidence type="ECO:0000259" key="5">
    <source>
        <dbReference type="Pfam" id="PF00135"/>
    </source>
</evidence>
<dbReference type="Pfam" id="PF00135">
    <property type="entry name" value="COesterase"/>
    <property type="match status" value="1"/>
</dbReference>
<dbReference type="GO" id="GO:0005886">
    <property type="term" value="C:plasma membrane"/>
    <property type="evidence" value="ECO:0007669"/>
    <property type="project" value="TreeGrafter"/>
</dbReference>
<evidence type="ECO:0000256" key="1">
    <source>
        <dbReference type="ARBA" id="ARBA00005964"/>
    </source>
</evidence>
<dbReference type="GO" id="GO:0005615">
    <property type="term" value="C:extracellular space"/>
    <property type="evidence" value="ECO:0007669"/>
    <property type="project" value="TreeGrafter"/>
</dbReference>
<keyword evidence="4" id="KW-0732">Signal</keyword>
<name>A0A7J7K6Z6_BUGNE</name>
<keyword evidence="2" id="KW-0719">Serine esterase</keyword>
<keyword evidence="7" id="KW-1185">Reference proteome</keyword>
<dbReference type="InterPro" id="IPR002018">
    <property type="entry name" value="CarbesteraseB"/>
</dbReference>
<dbReference type="InterPro" id="IPR019826">
    <property type="entry name" value="Carboxylesterase_B_AS"/>
</dbReference>
<reference evidence="6" key="1">
    <citation type="submission" date="2020-06" db="EMBL/GenBank/DDBJ databases">
        <title>Draft genome of Bugula neritina, a colonial animal packing powerful symbionts and potential medicines.</title>
        <authorList>
            <person name="Rayko M."/>
        </authorList>
    </citation>
    <scope>NUCLEOTIDE SEQUENCE [LARGE SCALE GENOMIC DNA]</scope>
    <source>
        <strain evidence="6">Kwan_BN1</strain>
    </source>
</reference>
<dbReference type="Gene3D" id="3.40.50.1820">
    <property type="entry name" value="alpha/beta hydrolase"/>
    <property type="match status" value="1"/>
</dbReference>
<evidence type="ECO:0000313" key="6">
    <source>
        <dbReference type="EMBL" id="KAF6034402.1"/>
    </source>
</evidence>
<sequence>MYKARYIVTLSLLLCHTAAGANPVVQLSHGGQLKGKSLTYNNTDVAIFLGIPYAEAPVGKLRFKKPEVYPSWEGERDATIQTANCPQQDLFLRGTPFGSEDCLHLDITVPGEVNSNNKKAVMIWIHGGGYTTGAKNIYFGAPLAVTGDVIVVAINYRLGLLGFLSNGTGTGNFGLWDQRAAIIWVKENIDKFGGDPELITIFGESAGAGSVSAQMMSPHNTGLFQRAIVESGSLFSPWSWHVSQNNLHKYQNNIKEQYECSDDLSVYTCLADKTIEEIFSIAAPTQVPYNYFVPFPDEDFFSKDIIVAEVYNLSGRFDLLQGFNGQEMQASAAYYLSFYPAEDAVNNGLSLDSIKGILESAECAMAAPLSTKLCVEFLVNLYQLDQFTDNQQRAIAFSHLSGELNFNVDSVKKLMDHSEHSSSSQSTYAYYFTELTPAVALPFQVPDWIRVSADHFAEAGFVFGGYQAVKDDELKEAYLEDPLTDATSTYLKYFNATNEDLQPLSNIMMTMWTNFAKSGNPNQPLALPGDVPEWPQFNTETNKFLDLNKDNISVITTPHKERLEKVQSVLFEARRLQVLADEASVECGTTSEGSGGDNVNEDNSATTLVLSNFLFLLTGLLVSKHLLFF</sequence>
<dbReference type="GO" id="GO:0006581">
    <property type="term" value="P:acetylcholine catabolic process"/>
    <property type="evidence" value="ECO:0007669"/>
    <property type="project" value="TreeGrafter"/>
</dbReference>
<evidence type="ECO:0000256" key="4">
    <source>
        <dbReference type="RuleBase" id="RU361235"/>
    </source>
</evidence>
<protein>
    <recommendedName>
        <fullName evidence="4">Carboxylic ester hydrolase</fullName>
        <ecNumber evidence="4">3.1.1.-</ecNumber>
    </recommendedName>
</protein>
<dbReference type="EMBL" id="VXIV02001085">
    <property type="protein sequence ID" value="KAF6034402.1"/>
    <property type="molecule type" value="Genomic_DNA"/>
</dbReference>
<comment type="similarity">
    <text evidence="1 4">Belongs to the type-B carboxylesterase/lipase family.</text>
</comment>
<dbReference type="PANTHER" id="PTHR43918:SF4">
    <property type="entry name" value="CARBOXYLIC ESTER HYDROLASE"/>
    <property type="match status" value="1"/>
</dbReference>
<dbReference type="GO" id="GO:0019695">
    <property type="term" value="P:choline metabolic process"/>
    <property type="evidence" value="ECO:0007669"/>
    <property type="project" value="TreeGrafter"/>
</dbReference>
<accession>A0A7J7K6Z6</accession>
<dbReference type="PANTHER" id="PTHR43918">
    <property type="entry name" value="ACETYLCHOLINESTERASE"/>
    <property type="match status" value="1"/>
</dbReference>